<evidence type="ECO:0000256" key="6">
    <source>
        <dbReference type="ARBA" id="ARBA00023163"/>
    </source>
</evidence>
<dbReference type="Proteomes" id="UP000026960">
    <property type="component" value="Chromosome 2"/>
</dbReference>
<evidence type="ECO:0000256" key="5">
    <source>
        <dbReference type="ARBA" id="ARBA00023108"/>
    </source>
</evidence>
<evidence type="ECO:0000256" key="7">
    <source>
        <dbReference type="ARBA" id="ARBA00023242"/>
    </source>
</evidence>
<keyword evidence="15" id="KW-1185">Reference proteome</keyword>
<dbReference type="GO" id="GO:0000160">
    <property type="term" value="P:phosphorelay signal transduction system"/>
    <property type="evidence" value="ECO:0007669"/>
    <property type="project" value="UniProtKB-KW"/>
</dbReference>
<dbReference type="Pfam" id="PF00072">
    <property type="entry name" value="Response_reg"/>
    <property type="match status" value="1"/>
</dbReference>
<keyword evidence="3" id="KW-0902">Two-component regulatory system</keyword>
<evidence type="ECO:0000256" key="9">
    <source>
        <dbReference type="PROSITE-ProRule" id="PRU00169"/>
    </source>
</evidence>
<sequence length="495" mass="55421">MVGAGEGDCVGGGAAVGGGQQFVDRSKVRILLCDSDPSSSREVLRLLCNCSYQVTCAKSPRQVINVLNCEAGEIDIILAEVDLPVSKCFKMLKYIARNKELRHIPIIMMSNRDEVSVVVKCLRLGAAEYLVKPLRMNELLNLWTHVWRRRRMLGLSEKNFFNDNFELALSEPSDANTNSTTLLSDDTDDKPKENINQETSTSNQHEYESNPSDAEPKQKGTREGLPVSTEGGDQASYVKSSTPTTSSFDSELQKGGNRLDSSDHRGNFSSTTDRSDRTGTDVNIRDKEAFEMPVQYPVVCFSSSNLHLERSNEGQNDASGTPPVYHFPFYYPGMMDHGMTHPPGQNFQGNINNAQVHTPQTLLPQYNVYPQCHGVSMMPPFQYNPAGMSIQSNQLPTQNMWPQASSTPMPEETCSRSERRAAALAKFRLKRKERCFDKKVRYVNRKKLAETRPRVRGQFVRQANYTDITSTGDDISEDEDDDPSSREVEMVSSPE</sequence>
<proteinExistence type="inferred from homology"/>
<keyword evidence="7 10" id="KW-0539">Nucleus</keyword>
<feature type="compositionally biased region" description="Basic and acidic residues" evidence="11">
    <location>
        <begin position="273"/>
        <end position="282"/>
    </location>
</feature>
<dbReference type="InterPro" id="IPR011006">
    <property type="entry name" value="CheY-like_superfamily"/>
</dbReference>
<reference evidence="14" key="2">
    <citation type="submission" date="2015-03" db="UniProtKB">
        <authorList>
            <consortium name="EnsemblPlants"/>
        </authorList>
    </citation>
    <scope>IDENTIFICATION</scope>
</reference>
<comment type="subcellular location">
    <subcellularLocation>
        <location evidence="1 10">Nucleus</location>
    </subcellularLocation>
</comment>
<dbReference type="CDD" id="cd17582">
    <property type="entry name" value="psREC_PRR"/>
    <property type="match status" value="1"/>
</dbReference>
<evidence type="ECO:0000256" key="2">
    <source>
        <dbReference type="ARBA" id="ARBA00010330"/>
    </source>
</evidence>
<dbReference type="GO" id="GO:0005634">
    <property type="term" value="C:nucleus"/>
    <property type="evidence" value="ECO:0007669"/>
    <property type="project" value="UniProtKB-SubCell"/>
</dbReference>
<evidence type="ECO:0000256" key="8">
    <source>
        <dbReference type="ARBA" id="ARBA00081525"/>
    </source>
</evidence>
<evidence type="ECO:0000256" key="10">
    <source>
        <dbReference type="PROSITE-ProRule" id="PRU00357"/>
    </source>
</evidence>
<dbReference type="HOGENOM" id="CLU_041215_0_0_1"/>
<organism evidence="14">
    <name type="scientific">Oryza barthii</name>
    <dbReference type="NCBI Taxonomy" id="65489"/>
    <lineage>
        <taxon>Eukaryota</taxon>
        <taxon>Viridiplantae</taxon>
        <taxon>Streptophyta</taxon>
        <taxon>Embryophyta</taxon>
        <taxon>Tracheophyta</taxon>
        <taxon>Spermatophyta</taxon>
        <taxon>Magnoliopsida</taxon>
        <taxon>Liliopsida</taxon>
        <taxon>Poales</taxon>
        <taxon>Poaceae</taxon>
        <taxon>BOP clade</taxon>
        <taxon>Oryzoideae</taxon>
        <taxon>Oryzeae</taxon>
        <taxon>Oryzinae</taxon>
        <taxon>Oryza</taxon>
    </lineage>
</organism>
<dbReference type="PROSITE" id="PS51017">
    <property type="entry name" value="CCT"/>
    <property type="match status" value="1"/>
</dbReference>
<comment type="caution">
    <text evidence="9">Lacks conserved residue(s) required for the propagation of feature annotation.</text>
</comment>
<reference evidence="14" key="1">
    <citation type="journal article" date="2009" name="Rice">
        <title>De Novo Next Generation Sequencing of Plant Genomes.</title>
        <authorList>
            <person name="Rounsley S."/>
            <person name="Marri P.R."/>
            <person name="Yu Y."/>
            <person name="He R."/>
            <person name="Sisneros N."/>
            <person name="Goicoechea J.L."/>
            <person name="Lee S.J."/>
            <person name="Angelova A."/>
            <person name="Kudrna D."/>
            <person name="Luo M."/>
            <person name="Affourtit J."/>
            <person name="Desany B."/>
            <person name="Knight J."/>
            <person name="Niazi F."/>
            <person name="Egholm M."/>
            <person name="Wing R.A."/>
        </authorList>
    </citation>
    <scope>NUCLEOTIDE SEQUENCE [LARGE SCALE GENOMIC DNA]</scope>
    <source>
        <strain evidence="14">cv. IRGC 105608</strain>
    </source>
</reference>
<dbReference type="Gene3D" id="3.40.50.2300">
    <property type="match status" value="1"/>
</dbReference>
<dbReference type="InterPro" id="IPR045279">
    <property type="entry name" value="ARR-like"/>
</dbReference>
<evidence type="ECO:0000256" key="11">
    <source>
        <dbReference type="SAM" id="MobiDB-lite"/>
    </source>
</evidence>
<feature type="region of interest" description="Disordered" evidence="11">
    <location>
        <begin position="460"/>
        <end position="495"/>
    </location>
</feature>
<evidence type="ECO:0000259" key="12">
    <source>
        <dbReference type="PROSITE" id="PS50110"/>
    </source>
</evidence>
<dbReference type="EnsemblPlants" id="OBART02G24280.1">
    <property type="protein sequence ID" value="OBART02G24280.1"/>
    <property type="gene ID" value="OBART02G24280"/>
</dbReference>
<dbReference type="FunFam" id="3.40.50.2300:FF:000316">
    <property type="entry name" value="Two-component response regulator-like APRR1"/>
    <property type="match status" value="1"/>
</dbReference>
<feature type="region of interest" description="Disordered" evidence="11">
    <location>
        <begin position="171"/>
        <end position="282"/>
    </location>
</feature>
<dbReference type="STRING" id="65489.A0A0D3F7P3"/>
<dbReference type="PANTHER" id="PTHR43874">
    <property type="entry name" value="TWO-COMPONENT RESPONSE REGULATOR"/>
    <property type="match status" value="1"/>
</dbReference>
<comment type="similarity">
    <text evidence="2">Belongs to the ARR-like family.</text>
</comment>
<dbReference type="SUPFAM" id="SSF52172">
    <property type="entry name" value="CheY-like"/>
    <property type="match status" value="1"/>
</dbReference>
<dbReference type="Pfam" id="PF06203">
    <property type="entry name" value="CCT"/>
    <property type="match status" value="1"/>
</dbReference>
<protein>
    <recommendedName>
        <fullName evidence="8">Pseudo-response regulator 1</fullName>
    </recommendedName>
</protein>
<dbReference type="PROSITE" id="PS50110">
    <property type="entry name" value="RESPONSE_REGULATORY"/>
    <property type="match status" value="1"/>
</dbReference>
<evidence type="ECO:0000256" key="1">
    <source>
        <dbReference type="ARBA" id="ARBA00004123"/>
    </source>
</evidence>
<feature type="compositionally biased region" description="Polar residues" evidence="11">
    <location>
        <begin position="237"/>
        <end position="250"/>
    </location>
</feature>
<name>A0A0D3F7P3_9ORYZ</name>
<keyword evidence="6" id="KW-0804">Transcription</keyword>
<dbReference type="InterPro" id="IPR010402">
    <property type="entry name" value="CCT_domain"/>
</dbReference>
<dbReference type="eggNOG" id="KOG1601">
    <property type="taxonomic scope" value="Eukaryota"/>
</dbReference>
<feature type="compositionally biased region" description="Polar residues" evidence="11">
    <location>
        <begin position="196"/>
        <end position="212"/>
    </location>
</feature>
<evidence type="ECO:0000256" key="3">
    <source>
        <dbReference type="ARBA" id="ARBA00023012"/>
    </source>
</evidence>
<dbReference type="AlphaFoldDB" id="A0A0D3F7P3"/>
<evidence type="ECO:0000313" key="15">
    <source>
        <dbReference type="Proteomes" id="UP000026960"/>
    </source>
</evidence>
<dbReference type="InterPro" id="IPR001789">
    <property type="entry name" value="Sig_transdc_resp-reg_receiver"/>
</dbReference>
<dbReference type="SMART" id="SM00448">
    <property type="entry name" value="REC"/>
    <property type="match status" value="1"/>
</dbReference>
<feature type="domain" description="CCT" evidence="13">
    <location>
        <begin position="420"/>
        <end position="462"/>
    </location>
</feature>
<dbReference type="Gramene" id="OBART02G24280.1">
    <property type="protein sequence ID" value="OBART02G24280.1"/>
    <property type="gene ID" value="OBART02G24280"/>
</dbReference>
<evidence type="ECO:0000256" key="4">
    <source>
        <dbReference type="ARBA" id="ARBA00023015"/>
    </source>
</evidence>
<evidence type="ECO:0000313" key="14">
    <source>
        <dbReference type="EnsemblPlants" id="OBART02G24280.1"/>
    </source>
</evidence>
<dbReference type="GO" id="GO:0048511">
    <property type="term" value="P:rhythmic process"/>
    <property type="evidence" value="ECO:0007669"/>
    <property type="project" value="UniProtKB-KW"/>
</dbReference>
<feature type="domain" description="Response regulatory" evidence="12">
    <location>
        <begin position="29"/>
        <end position="147"/>
    </location>
</feature>
<accession>A0A0D3F7P3</accession>
<dbReference type="PANTHER" id="PTHR43874:SF1">
    <property type="entry name" value="TWO-COMPONENT RESPONSE REGULATOR-LIKE APRR1"/>
    <property type="match status" value="1"/>
</dbReference>
<dbReference type="GO" id="GO:0009736">
    <property type="term" value="P:cytokinin-activated signaling pathway"/>
    <property type="evidence" value="ECO:0007669"/>
    <property type="project" value="InterPro"/>
</dbReference>
<keyword evidence="5" id="KW-0090">Biological rhythms</keyword>
<keyword evidence="4" id="KW-0805">Transcription regulation</keyword>
<evidence type="ECO:0000259" key="13">
    <source>
        <dbReference type="PROSITE" id="PS51017"/>
    </source>
</evidence>
<dbReference type="PaxDb" id="65489-OBART02G24280.1"/>